<feature type="chain" id="PRO_5018697555" description="PepSY domain-containing protein" evidence="1">
    <location>
        <begin position="26"/>
        <end position="86"/>
    </location>
</feature>
<dbReference type="AlphaFoldDB" id="A0A3S4D6X5"/>
<name>A0A3S4D6X5_9HYPH</name>
<dbReference type="OrthoDB" id="7951125at2"/>
<dbReference type="EMBL" id="UZWD01000036">
    <property type="protein sequence ID" value="VDS05847.1"/>
    <property type="molecule type" value="Genomic_DNA"/>
</dbReference>
<protein>
    <recommendedName>
        <fullName evidence="4">PepSY domain-containing protein</fullName>
    </recommendedName>
</protein>
<feature type="signal peptide" evidence="1">
    <location>
        <begin position="1"/>
        <end position="25"/>
    </location>
</feature>
<gene>
    <name evidence="2" type="ORF">DEVEQU_02993</name>
</gene>
<keyword evidence="3" id="KW-1185">Reference proteome</keyword>
<evidence type="ECO:0000256" key="1">
    <source>
        <dbReference type="SAM" id="SignalP"/>
    </source>
</evidence>
<keyword evidence="1" id="KW-0732">Signal</keyword>
<proteinExistence type="predicted"/>
<evidence type="ECO:0000313" key="2">
    <source>
        <dbReference type="EMBL" id="VDS05847.1"/>
    </source>
</evidence>
<evidence type="ECO:0000313" key="3">
    <source>
        <dbReference type="Proteomes" id="UP000268844"/>
    </source>
</evidence>
<reference evidence="2 3" key="1">
    <citation type="submission" date="2018-12" db="EMBL/GenBank/DDBJ databases">
        <authorList>
            <person name="Criscuolo A."/>
        </authorList>
    </citation>
    <scope>NUCLEOTIDE SEQUENCE [LARGE SCALE GENOMIC DNA]</scope>
    <source>
        <strain evidence="2">ACIP1116281</strain>
    </source>
</reference>
<accession>A0A3S4D6X5</accession>
<organism evidence="2 3">
    <name type="scientific">Devosia equisanguinis</name>
    <dbReference type="NCBI Taxonomy" id="2490941"/>
    <lineage>
        <taxon>Bacteria</taxon>
        <taxon>Pseudomonadati</taxon>
        <taxon>Pseudomonadota</taxon>
        <taxon>Alphaproteobacteria</taxon>
        <taxon>Hyphomicrobiales</taxon>
        <taxon>Devosiaceae</taxon>
        <taxon>Devosia</taxon>
    </lineage>
</organism>
<sequence>MMKRIIIVGMAALVGLSGLAATAQAAEFKSQFDRDRVISALHEKGIEADAVESWSGLIRAFVRQPDGSVNMQFFQPDSLRPVIMGR</sequence>
<dbReference type="Proteomes" id="UP000268844">
    <property type="component" value="Unassembled WGS sequence"/>
</dbReference>
<evidence type="ECO:0008006" key="4">
    <source>
        <dbReference type="Google" id="ProtNLM"/>
    </source>
</evidence>
<dbReference type="RefSeq" id="WP_126151374.1">
    <property type="nucleotide sequence ID" value="NZ_JBHTMH010000001.1"/>
</dbReference>